<dbReference type="Proteomes" id="UP000011081">
    <property type="component" value="Unassembled WGS sequence"/>
</dbReference>
<dbReference type="GO" id="GO:0046983">
    <property type="term" value="F:protein dimerization activity"/>
    <property type="evidence" value="ECO:0007669"/>
    <property type="project" value="InterPro"/>
</dbReference>
<evidence type="ECO:0000313" key="8">
    <source>
        <dbReference type="EMBL" id="ELA46442.1"/>
    </source>
</evidence>
<evidence type="ECO:0000313" key="9">
    <source>
        <dbReference type="Proteomes" id="UP000011081"/>
    </source>
</evidence>
<evidence type="ECO:0000256" key="6">
    <source>
        <dbReference type="SAM" id="MobiDB-lite"/>
    </source>
</evidence>
<feature type="domain" description="MADS-box" evidence="7">
    <location>
        <begin position="126"/>
        <end position="186"/>
    </location>
</feature>
<dbReference type="AlphaFoldDB" id="L2GSW2"/>
<keyword evidence="4" id="KW-0804">Transcription</keyword>
<keyword evidence="3" id="KW-0238">DNA-binding</keyword>
<dbReference type="VEuPathDB" id="MicrosporidiaDB:VCUG_02078"/>
<comment type="subcellular location">
    <subcellularLocation>
        <location evidence="1">Nucleus</location>
    </subcellularLocation>
</comment>
<dbReference type="SMART" id="SM00432">
    <property type="entry name" value="MADS"/>
    <property type="match status" value="1"/>
</dbReference>
<dbReference type="EMBL" id="GL877445">
    <property type="protein sequence ID" value="ELA46442.1"/>
    <property type="molecule type" value="Genomic_DNA"/>
</dbReference>
<accession>L2GSW2</accession>
<feature type="compositionally biased region" description="Basic and acidic residues" evidence="6">
    <location>
        <begin position="209"/>
        <end position="230"/>
    </location>
</feature>
<reference evidence="9" key="1">
    <citation type="submission" date="2011-03" db="EMBL/GenBank/DDBJ databases">
        <title>The genome sequence of Vavraia culicis strain floridensis.</title>
        <authorList>
            <consortium name="The Broad Institute Genome Sequencing Platform"/>
            <person name="Cuomo C."/>
            <person name="Becnel J."/>
            <person name="Sanscrainte N."/>
            <person name="Young S.K."/>
            <person name="Zeng Q."/>
            <person name="Gargeya S."/>
            <person name="Fitzgerald M."/>
            <person name="Haas B."/>
            <person name="Abouelleil A."/>
            <person name="Alvarado L."/>
            <person name="Arachchi H.M."/>
            <person name="Berlin A."/>
            <person name="Chapman S.B."/>
            <person name="Gearin G."/>
            <person name="Goldberg J."/>
            <person name="Griggs A."/>
            <person name="Gujja S."/>
            <person name="Hansen M."/>
            <person name="Heiman D."/>
            <person name="Howarth C."/>
            <person name="Larimer J."/>
            <person name="Lui A."/>
            <person name="MacDonald P.J.P."/>
            <person name="McCowen C."/>
            <person name="Montmayeur A."/>
            <person name="Murphy C."/>
            <person name="Neiman D."/>
            <person name="Pearson M."/>
            <person name="Priest M."/>
            <person name="Roberts A."/>
            <person name="Saif S."/>
            <person name="Shea T."/>
            <person name="Sisk P."/>
            <person name="Stolte C."/>
            <person name="Sykes S."/>
            <person name="Wortman J."/>
            <person name="Nusbaum C."/>
            <person name="Birren B."/>
        </authorList>
    </citation>
    <scope>NUCLEOTIDE SEQUENCE [LARGE SCALE GENOMIC DNA]</scope>
    <source>
        <strain evidence="9">floridensis</strain>
    </source>
</reference>
<dbReference type="Pfam" id="PF00319">
    <property type="entry name" value="SRF-TF"/>
    <property type="match status" value="1"/>
</dbReference>
<dbReference type="InParanoid" id="L2GSW2"/>
<dbReference type="GeneID" id="19879946"/>
<dbReference type="GO" id="GO:0000981">
    <property type="term" value="F:DNA-binding transcription factor activity, RNA polymerase II-specific"/>
    <property type="evidence" value="ECO:0007669"/>
    <property type="project" value="InterPro"/>
</dbReference>
<dbReference type="GO" id="GO:0000978">
    <property type="term" value="F:RNA polymerase II cis-regulatory region sequence-specific DNA binding"/>
    <property type="evidence" value="ECO:0007669"/>
    <property type="project" value="TreeGrafter"/>
</dbReference>
<proteinExistence type="predicted"/>
<keyword evidence="2" id="KW-0805">Transcription regulation</keyword>
<evidence type="ECO:0000256" key="4">
    <source>
        <dbReference type="ARBA" id="ARBA00023163"/>
    </source>
</evidence>
<dbReference type="PANTHER" id="PTHR11945:SF534">
    <property type="entry name" value="MYOCYTE-SPECIFIC ENHANCER FACTOR 2"/>
    <property type="match status" value="1"/>
</dbReference>
<evidence type="ECO:0000259" key="7">
    <source>
        <dbReference type="PROSITE" id="PS50066"/>
    </source>
</evidence>
<dbReference type="GO" id="GO:0005634">
    <property type="term" value="C:nucleus"/>
    <property type="evidence" value="ECO:0007669"/>
    <property type="project" value="UniProtKB-SubCell"/>
</dbReference>
<protein>
    <recommendedName>
        <fullName evidence="7">MADS-box domain-containing protein</fullName>
    </recommendedName>
</protein>
<dbReference type="PROSITE" id="PS50066">
    <property type="entry name" value="MADS_BOX_2"/>
    <property type="match status" value="1"/>
</dbReference>
<evidence type="ECO:0000256" key="1">
    <source>
        <dbReference type="ARBA" id="ARBA00004123"/>
    </source>
</evidence>
<evidence type="ECO:0000256" key="3">
    <source>
        <dbReference type="ARBA" id="ARBA00023125"/>
    </source>
</evidence>
<feature type="compositionally biased region" description="Polar residues" evidence="6">
    <location>
        <begin position="19"/>
        <end position="28"/>
    </location>
</feature>
<dbReference type="SUPFAM" id="SSF55455">
    <property type="entry name" value="SRF-like"/>
    <property type="match status" value="1"/>
</dbReference>
<evidence type="ECO:0000256" key="2">
    <source>
        <dbReference type="ARBA" id="ARBA00023015"/>
    </source>
</evidence>
<dbReference type="OrthoDB" id="2284405at2759"/>
<dbReference type="GO" id="GO:0045944">
    <property type="term" value="P:positive regulation of transcription by RNA polymerase II"/>
    <property type="evidence" value="ECO:0007669"/>
    <property type="project" value="InterPro"/>
</dbReference>
<dbReference type="InterPro" id="IPR036879">
    <property type="entry name" value="TF_MADSbox_sf"/>
</dbReference>
<dbReference type="OMA" id="YNTYHEP"/>
<sequence length="255" mass="30485">MNDRKKRYSDENEEEMAYTNENGVSDYQYQNESMPSSYQYYQNMRYDDRYPNSYQDDYNYRYNTYHEPPRHFDPRYEPRNMHYNQEYNQPAYERPAGMAAHEFPKTRIEEENMEIEHVAKKKATKSGRKKIKMAYIEGKNKRSVTFSKRKKGIMKKAYELNMLTKSQILLLVASESGHVYTFATPKLKPIISKHENLIQQCLNAPNTPDKSKFIPDMDENGAIHDSERHPYVNRQDYYDGGYDSNGRDYDMNERK</sequence>
<name>L2GSW2_VAVCU</name>
<dbReference type="RefSeq" id="XP_008075091.1">
    <property type="nucleotide sequence ID" value="XM_008076900.1"/>
</dbReference>
<keyword evidence="5" id="KW-0539">Nucleus</keyword>
<dbReference type="STRING" id="948595.L2GSW2"/>
<keyword evidence="9" id="KW-1185">Reference proteome</keyword>
<feature type="region of interest" description="Disordered" evidence="6">
    <location>
        <begin position="208"/>
        <end position="255"/>
    </location>
</feature>
<dbReference type="InterPro" id="IPR002100">
    <property type="entry name" value="TF_MADSbox"/>
</dbReference>
<dbReference type="HOGENOM" id="CLU_095427_0_0_1"/>
<feature type="region of interest" description="Disordered" evidence="6">
    <location>
        <begin position="1"/>
        <end position="28"/>
    </location>
</feature>
<dbReference type="Gene3D" id="3.40.1810.10">
    <property type="entry name" value="Transcription factor, MADS-box"/>
    <property type="match status" value="1"/>
</dbReference>
<dbReference type="PRINTS" id="PR00404">
    <property type="entry name" value="MADSDOMAIN"/>
</dbReference>
<feature type="compositionally biased region" description="Basic and acidic residues" evidence="6">
    <location>
        <begin position="245"/>
        <end position="255"/>
    </location>
</feature>
<dbReference type="FunFam" id="3.40.1810.10:FF:000002">
    <property type="entry name" value="Serum response factor b"/>
    <property type="match status" value="1"/>
</dbReference>
<dbReference type="PANTHER" id="PTHR11945">
    <property type="entry name" value="MADS BOX PROTEIN"/>
    <property type="match status" value="1"/>
</dbReference>
<dbReference type="CDD" id="cd00266">
    <property type="entry name" value="MADS_SRF_like"/>
    <property type="match status" value="1"/>
</dbReference>
<dbReference type="InterPro" id="IPR033897">
    <property type="entry name" value="SRF-like_MADS-box"/>
</dbReference>
<evidence type="ECO:0000256" key="5">
    <source>
        <dbReference type="ARBA" id="ARBA00023242"/>
    </source>
</evidence>
<organism evidence="8 9">
    <name type="scientific">Vavraia culicis (isolate floridensis)</name>
    <name type="common">Microsporidian parasite</name>
    <dbReference type="NCBI Taxonomy" id="948595"/>
    <lineage>
        <taxon>Eukaryota</taxon>
        <taxon>Fungi</taxon>
        <taxon>Fungi incertae sedis</taxon>
        <taxon>Microsporidia</taxon>
        <taxon>Pleistophoridae</taxon>
        <taxon>Vavraia</taxon>
    </lineage>
</organism>
<gene>
    <name evidence="8" type="ORF">VCUG_02078</name>
</gene>